<name>A0A1U9YIV6_9BACL</name>
<dbReference type="GO" id="GO:0006777">
    <property type="term" value="P:Mo-molybdopterin cofactor biosynthetic process"/>
    <property type="evidence" value="ECO:0007669"/>
    <property type="project" value="UniProtKB-KW"/>
</dbReference>
<dbReference type="GO" id="GO:0016779">
    <property type="term" value="F:nucleotidyltransferase activity"/>
    <property type="evidence" value="ECO:0007669"/>
    <property type="project" value="UniProtKB-KW"/>
</dbReference>
<dbReference type="CDD" id="cd02503">
    <property type="entry name" value="MobA"/>
    <property type="match status" value="1"/>
</dbReference>
<dbReference type="GeneID" id="64219738"/>
<dbReference type="RefSeq" id="WP_023483665.1">
    <property type="nucleotide sequence ID" value="NZ_CP019794.1"/>
</dbReference>
<dbReference type="Proteomes" id="UP000192727">
    <property type="component" value="Chromosome"/>
</dbReference>
<dbReference type="Gene3D" id="3.90.550.10">
    <property type="entry name" value="Spore Coat Polysaccharide Biosynthesis Protein SpsA, Chain A"/>
    <property type="match status" value="1"/>
</dbReference>
<dbReference type="PANTHER" id="PTHR19136">
    <property type="entry name" value="MOLYBDENUM COFACTOR GUANYLYLTRANSFERASE"/>
    <property type="match status" value="1"/>
</dbReference>
<keyword evidence="4" id="KW-0547">Nucleotide-binding</keyword>
<accession>A0A1U9YIV6</accession>
<reference evidence="8 9" key="1">
    <citation type="submission" date="2017-03" db="EMBL/GenBank/DDBJ databases">
        <title>Paenibacillus larvae genome sequencing.</title>
        <authorList>
            <person name="Dingman D.W."/>
        </authorList>
    </citation>
    <scope>NUCLEOTIDE SEQUENCE [LARGE SCALE GENOMIC DNA]</scope>
    <source>
        <strain evidence="8 9">SAG 10367</strain>
    </source>
</reference>
<dbReference type="SUPFAM" id="SSF53448">
    <property type="entry name" value="Nucleotide-diphospho-sugar transferases"/>
    <property type="match status" value="1"/>
</dbReference>
<dbReference type="PANTHER" id="PTHR19136:SF81">
    <property type="entry name" value="MOLYBDENUM COFACTOR GUANYLYLTRANSFERASE"/>
    <property type="match status" value="1"/>
</dbReference>
<evidence type="ECO:0000256" key="6">
    <source>
        <dbReference type="ARBA" id="ARBA00023134"/>
    </source>
</evidence>
<evidence type="ECO:0000256" key="7">
    <source>
        <dbReference type="ARBA" id="ARBA00023150"/>
    </source>
</evidence>
<evidence type="ECO:0000313" key="9">
    <source>
        <dbReference type="Proteomes" id="UP000192727"/>
    </source>
</evidence>
<dbReference type="Pfam" id="PF12804">
    <property type="entry name" value="NTP_transf_3"/>
    <property type="match status" value="1"/>
</dbReference>
<keyword evidence="6" id="KW-0342">GTP-binding</keyword>
<keyword evidence="3" id="KW-0479">Metal-binding</keyword>
<evidence type="ECO:0000256" key="2">
    <source>
        <dbReference type="ARBA" id="ARBA00022679"/>
    </source>
</evidence>
<dbReference type="AlphaFoldDB" id="A0A1U9YIV6"/>
<evidence type="ECO:0000256" key="3">
    <source>
        <dbReference type="ARBA" id="ARBA00022723"/>
    </source>
</evidence>
<gene>
    <name evidence="8" type="ORF">B7C51_04070</name>
</gene>
<sequence>MLSGVILAGGPSRRMQSVEKGLLPINQENLVQRQIRLMKEVCSEIILVTNSPRKYLPVLGSSVRIITDYISGNGPLCGMHAAFSLCKNDLLWVVGCDMPFISPKAVQVMLEKHRTNLWDAIIPFIHNKYHMLHGIYRKQVLRSISSCIEQEEYDCEQLLRLLHIRSIDESSFLAEGVDNSFVESINTKEDYIRITDMLQSVPH</sequence>
<keyword evidence="5" id="KW-0460">Magnesium</keyword>
<keyword evidence="8" id="KW-0548">Nucleotidyltransferase</keyword>
<dbReference type="GO" id="GO:0046872">
    <property type="term" value="F:metal ion binding"/>
    <property type="evidence" value="ECO:0007669"/>
    <property type="project" value="UniProtKB-KW"/>
</dbReference>
<evidence type="ECO:0000256" key="5">
    <source>
        <dbReference type="ARBA" id="ARBA00022842"/>
    </source>
</evidence>
<organism evidence="8 9">
    <name type="scientific">Paenibacillus larvae subsp. pulvifaciens</name>
    <dbReference type="NCBI Taxonomy" id="1477"/>
    <lineage>
        <taxon>Bacteria</taxon>
        <taxon>Bacillati</taxon>
        <taxon>Bacillota</taxon>
        <taxon>Bacilli</taxon>
        <taxon>Bacillales</taxon>
        <taxon>Paenibacillaceae</taxon>
        <taxon>Paenibacillus</taxon>
    </lineage>
</organism>
<protein>
    <submittedName>
        <fullName evidence="8">Molybdenum cofactor guanylyltransferase</fullName>
    </submittedName>
</protein>
<dbReference type="EMBL" id="CP020557">
    <property type="protein sequence ID" value="ARF67161.1"/>
    <property type="molecule type" value="Genomic_DNA"/>
</dbReference>
<dbReference type="GO" id="GO:0005525">
    <property type="term" value="F:GTP binding"/>
    <property type="evidence" value="ECO:0007669"/>
    <property type="project" value="UniProtKB-KW"/>
</dbReference>
<evidence type="ECO:0000256" key="4">
    <source>
        <dbReference type="ARBA" id="ARBA00022741"/>
    </source>
</evidence>
<keyword evidence="2 8" id="KW-0808">Transferase</keyword>
<keyword evidence="7" id="KW-0501">Molybdenum cofactor biosynthesis</keyword>
<keyword evidence="1" id="KW-0963">Cytoplasm</keyword>
<evidence type="ECO:0000313" key="8">
    <source>
        <dbReference type="EMBL" id="ARF67161.1"/>
    </source>
</evidence>
<dbReference type="InterPro" id="IPR029044">
    <property type="entry name" value="Nucleotide-diphossugar_trans"/>
</dbReference>
<dbReference type="InterPro" id="IPR013482">
    <property type="entry name" value="Molybde_CF_guanTrfase"/>
</dbReference>
<dbReference type="InterPro" id="IPR025877">
    <property type="entry name" value="MobA-like_NTP_Trfase"/>
</dbReference>
<evidence type="ECO:0000256" key="1">
    <source>
        <dbReference type="ARBA" id="ARBA00022490"/>
    </source>
</evidence>
<proteinExistence type="predicted"/>